<protein>
    <submittedName>
        <fullName evidence="2">Uncharacterized protein</fullName>
    </submittedName>
</protein>
<keyword evidence="1" id="KW-0812">Transmembrane</keyword>
<keyword evidence="1" id="KW-1133">Transmembrane helix</keyword>
<proteinExistence type="predicted"/>
<evidence type="ECO:0000313" key="2">
    <source>
        <dbReference type="EMBL" id="KAE8414687.1"/>
    </source>
</evidence>
<keyword evidence="3" id="KW-1185">Reference proteome</keyword>
<name>A0ABQ6WC33_9EURO</name>
<reference evidence="2 3" key="1">
    <citation type="submission" date="2019-04" db="EMBL/GenBank/DDBJ databases">
        <authorList>
            <consortium name="DOE Joint Genome Institute"/>
            <person name="Mondo S."/>
            <person name="Kjaerbolling I."/>
            <person name="Vesth T."/>
            <person name="Frisvad J.C."/>
            <person name="Nybo J.L."/>
            <person name="Theobald S."/>
            <person name="Kildgaard S."/>
            <person name="Isbrandt T."/>
            <person name="Kuo A."/>
            <person name="Sato A."/>
            <person name="Lyhne E.K."/>
            <person name="Kogle M.E."/>
            <person name="Wiebenga A."/>
            <person name="Kun R.S."/>
            <person name="Lubbers R.J."/>
            <person name="Makela M.R."/>
            <person name="Barry K."/>
            <person name="Chovatia M."/>
            <person name="Clum A."/>
            <person name="Daum C."/>
            <person name="Haridas S."/>
            <person name="He G."/>
            <person name="LaButti K."/>
            <person name="Lipzen A."/>
            <person name="Riley R."/>
            <person name="Salamov A."/>
            <person name="Simmons B.A."/>
            <person name="Magnuson J.K."/>
            <person name="Henrissat B."/>
            <person name="Mortensen U.H."/>
            <person name="Larsen T.O."/>
            <person name="Devries R.P."/>
            <person name="Grigoriev I.V."/>
            <person name="Machida M."/>
            <person name="Baker S.E."/>
            <person name="Andersen M.R."/>
            <person name="Cantor M.N."/>
            <person name="Hua S.X."/>
        </authorList>
    </citation>
    <scope>NUCLEOTIDE SEQUENCE [LARGE SCALE GENOMIC DNA]</scope>
    <source>
        <strain evidence="2 3">CBS 117616</strain>
    </source>
</reference>
<evidence type="ECO:0000256" key="1">
    <source>
        <dbReference type="SAM" id="Phobius"/>
    </source>
</evidence>
<dbReference type="Proteomes" id="UP000325395">
    <property type="component" value="Unassembled WGS sequence"/>
</dbReference>
<sequence>MIPSIISPPSSLPHVPPLSCFFFLLCPCPLPVCSSPVEFRDFDFSSKILGLLSPWTADLTYARDSKEAKNQKSHISKFSSKSCFHNHIHVMPLCLIPPDFPVFHHARMFPYPSTVPSHSFRFQTPPHLLFSSFLALILVFAPTMVSLGLKVQCSMK</sequence>
<feature type="transmembrane region" description="Helical" evidence="1">
    <location>
        <begin position="128"/>
        <end position="149"/>
    </location>
</feature>
<accession>A0ABQ6WC33</accession>
<organism evidence="2 3">
    <name type="scientific">Aspergillus pseudocaelatus</name>
    <dbReference type="NCBI Taxonomy" id="1825620"/>
    <lineage>
        <taxon>Eukaryota</taxon>
        <taxon>Fungi</taxon>
        <taxon>Dikarya</taxon>
        <taxon>Ascomycota</taxon>
        <taxon>Pezizomycotina</taxon>
        <taxon>Eurotiomycetes</taxon>
        <taxon>Eurotiomycetidae</taxon>
        <taxon>Eurotiales</taxon>
        <taxon>Aspergillaceae</taxon>
        <taxon>Aspergillus</taxon>
        <taxon>Aspergillus subgen. Circumdati</taxon>
    </lineage>
</organism>
<dbReference type="EMBL" id="ML735781">
    <property type="protein sequence ID" value="KAE8414687.1"/>
    <property type="molecule type" value="Genomic_DNA"/>
</dbReference>
<evidence type="ECO:0000313" key="3">
    <source>
        <dbReference type="Proteomes" id="UP000325395"/>
    </source>
</evidence>
<keyword evidence="1" id="KW-0472">Membrane</keyword>
<gene>
    <name evidence="2" type="ORF">BDV36DRAFT_238885</name>
</gene>